<dbReference type="Proteomes" id="UP000214610">
    <property type="component" value="Unassembled WGS sequence"/>
</dbReference>
<dbReference type="InterPro" id="IPR023940">
    <property type="entry name" value="DHDPR_bac"/>
</dbReference>
<protein>
    <recommendedName>
        <fullName evidence="10 13">4-hydroxy-tetrahydrodipicolinate reductase</fullName>
        <shortName evidence="13">HTPA reductase</shortName>
        <ecNumber evidence="10 13">1.17.1.8</ecNumber>
    </recommendedName>
</protein>
<dbReference type="InterPro" id="IPR000846">
    <property type="entry name" value="DapB_N"/>
</dbReference>
<feature type="binding site" evidence="13">
    <location>
        <begin position="122"/>
        <end position="125"/>
    </location>
    <ligand>
        <name>NAD(+)</name>
        <dbReference type="ChEBI" id="CHEBI:57540"/>
    </ligand>
</feature>
<dbReference type="GO" id="GO:0009089">
    <property type="term" value="P:lysine biosynthetic process via diaminopimelate"/>
    <property type="evidence" value="ECO:0007669"/>
    <property type="project" value="UniProtKB-UniRule"/>
</dbReference>
<dbReference type="Gene3D" id="3.30.360.10">
    <property type="entry name" value="Dihydrodipicolinate Reductase, domain 2"/>
    <property type="match status" value="1"/>
</dbReference>
<evidence type="ECO:0000256" key="2">
    <source>
        <dbReference type="ARBA" id="ARBA00022490"/>
    </source>
</evidence>
<dbReference type="SUPFAM" id="SSF51735">
    <property type="entry name" value="NAD(P)-binding Rossmann-fold domains"/>
    <property type="match status" value="1"/>
</dbReference>
<dbReference type="CDD" id="cd02274">
    <property type="entry name" value="DHDPR_N"/>
    <property type="match status" value="1"/>
</dbReference>
<comment type="function">
    <text evidence="13">Catalyzes the conversion of 4-hydroxy-tetrahydrodipicolinate (HTPA) to tetrahydrodipicolinate.</text>
</comment>
<dbReference type="Pfam" id="PF01113">
    <property type="entry name" value="DapB_N"/>
    <property type="match status" value="1"/>
</dbReference>
<comment type="catalytic activity">
    <reaction evidence="11 13">
        <text>(S)-2,3,4,5-tetrahydrodipicolinate + NADP(+) + H2O = (2S,4S)-4-hydroxy-2,3,4,5-tetrahydrodipicolinate + NADPH + H(+)</text>
        <dbReference type="Rhea" id="RHEA:35331"/>
        <dbReference type="ChEBI" id="CHEBI:15377"/>
        <dbReference type="ChEBI" id="CHEBI:15378"/>
        <dbReference type="ChEBI" id="CHEBI:16845"/>
        <dbReference type="ChEBI" id="CHEBI:57783"/>
        <dbReference type="ChEBI" id="CHEBI:58349"/>
        <dbReference type="ChEBI" id="CHEBI:67139"/>
        <dbReference type="EC" id="1.17.1.8"/>
    </reaction>
</comment>
<dbReference type="GO" id="GO:0008839">
    <property type="term" value="F:4-hydroxy-tetrahydrodipicolinate reductase"/>
    <property type="evidence" value="ECO:0007669"/>
    <property type="project" value="UniProtKB-UniRule"/>
</dbReference>
<evidence type="ECO:0000313" key="16">
    <source>
        <dbReference type="EMBL" id="OXE50984.1"/>
    </source>
</evidence>
<feature type="binding site" evidence="13">
    <location>
        <begin position="164"/>
        <end position="165"/>
    </location>
    <ligand>
        <name>(S)-2,3,4,5-tetrahydrodipicolinate</name>
        <dbReference type="ChEBI" id="CHEBI:16845"/>
    </ligand>
</feature>
<keyword evidence="4 13" id="KW-0521">NADP</keyword>
<dbReference type="UniPathway" id="UPA00034">
    <property type="reaction ID" value="UER00018"/>
</dbReference>
<organism evidence="16 17">
    <name type="scientific">Turicimonas muris</name>
    <dbReference type="NCBI Taxonomy" id="1796652"/>
    <lineage>
        <taxon>Bacteria</taxon>
        <taxon>Pseudomonadati</taxon>
        <taxon>Pseudomonadota</taxon>
        <taxon>Betaproteobacteria</taxon>
        <taxon>Burkholderiales</taxon>
        <taxon>Sutterellaceae</taxon>
        <taxon>Turicimonas</taxon>
    </lineage>
</organism>
<feature type="binding site" evidence="13">
    <location>
        <position position="34"/>
    </location>
    <ligand>
        <name>NAD(+)</name>
        <dbReference type="ChEBI" id="CHEBI:57540"/>
    </ligand>
</feature>
<dbReference type="Gene3D" id="3.40.50.720">
    <property type="entry name" value="NAD(P)-binding Rossmann-like Domain"/>
    <property type="match status" value="1"/>
</dbReference>
<dbReference type="EMBL" id="NHMP01000001">
    <property type="protein sequence ID" value="OXE50984.1"/>
    <property type="molecule type" value="Genomic_DNA"/>
</dbReference>
<feature type="domain" description="Dihydrodipicolinate reductase N-terminal" evidence="14">
    <location>
        <begin position="2"/>
        <end position="125"/>
    </location>
</feature>
<dbReference type="FunFam" id="3.30.360.10:FF:000004">
    <property type="entry name" value="4-hydroxy-tetrahydrodipicolinate reductase"/>
    <property type="match status" value="1"/>
</dbReference>
<proteinExistence type="inferred from homology"/>
<comment type="similarity">
    <text evidence="1 13">Belongs to the DapB family.</text>
</comment>
<dbReference type="SUPFAM" id="SSF55347">
    <property type="entry name" value="Glyceraldehyde-3-phosphate dehydrogenase-like, C-terminal domain"/>
    <property type="match status" value="1"/>
</dbReference>
<evidence type="ECO:0000256" key="3">
    <source>
        <dbReference type="ARBA" id="ARBA00022605"/>
    </source>
</evidence>
<feature type="active site" description="Proton donor/acceptor" evidence="13">
    <location>
        <position position="154"/>
    </location>
</feature>
<evidence type="ECO:0000313" key="17">
    <source>
        <dbReference type="Proteomes" id="UP000214610"/>
    </source>
</evidence>
<evidence type="ECO:0000259" key="15">
    <source>
        <dbReference type="Pfam" id="PF05173"/>
    </source>
</evidence>
<evidence type="ECO:0000256" key="4">
    <source>
        <dbReference type="ARBA" id="ARBA00022857"/>
    </source>
</evidence>
<evidence type="ECO:0000256" key="6">
    <source>
        <dbReference type="ARBA" id="ARBA00023002"/>
    </source>
</evidence>
<evidence type="ECO:0000256" key="8">
    <source>
        <dbReference type="ARBA" id="ARBA00023154"/>
    </source>
</evidence>
<dbReference type="NCBIfam" id="TIGR00036">
    <property type="entry name" value="dapB"/>
    <property type="match status" value="1"/>
</dbReference>
<feature type="domain" description="Dihydrodipicolinate reductase C-terminal" evidence="15">
    <location>
        <begin position="128"/>
        <end position="263"/>
    </location>
</feature>
<comment type="caution">
    <text evidence="13">Was originally thought to be a dihydrodipicolinate reductase (DHDPR), catalyzing the conversion of dihydrodipicolinate to tetrahydrodipicolinate. However, it was shown in E.coli that the substrate of the enzymatic reaction is not dihydrodipicolinate (DHDP) but in fact (2S,4S)-4-hydroxy-2,3,4,5-tetrahydrodipicolinic acid (HTPA), the product released by the DapA-catalyzed reaction.</text>
</comment>
<evidence type="ECO:0000256" key="12">
    <source>
        <dbReference type="ARBA" id="ARBA00049396"/>
    </source>
</evidence>
<keyword evidence="7 13" id="KW-0520">NAD</keyword>
<feature type="binding site" evidence="13">
    <location>
        <begin position="8"/>
        <end position="13"/>
    </location>
    <ligand>
        <name>NAD(+)</name>
        <dbReference type="ChEBI" id="CHEBI:57540"/>
    </ligand>
</feature>
<evidence type="ECO:0000256" key="11">
    <source>
        <dbReference type="ARBA" id="ARBA00049080"/>
    </source>
</evidence>
<gene>
    <name evidence="13" type="primary">dapB</name>
    <name evidence="16" type="ORF">ADH67_01380</name>
</gene>
<dbReference type="EC" id="1.17.1.8" evidence="10 13"/>
<keyword evidence="6 13" id="KW-0560">Oxidoreductase</keyword>
<keyword evidence="8 13" id="KW-0457">Lysine biosynthesis</keyword>
<dbReference type="Pfam" id="PF05173">
    <property type="entry name" value="DapB_C"/>
    <property type="match status" value="1"/>
</dbReference>
<accession>A0A227KSW2</accession>
<keyword evidence="3 13" id="KW-0028">Amino-acid biosynthesis</keyword>
<feature type="binding site" evidence="13">
    <location>
        <position position="155"/>
    </location>
    <ligand>
        <name>(S)-2,3,4,5-tetrahydrodipicolinate</name>
        <dbReference type="ChEBI" id="CHEBI:16845"/>
    </ligand>
</feature>
<dbReference type="InterPro" id="IPR022664">
    <property type="entry name" value="DapB_N_CS"/>
</dbReference>
<dbReference type="GO" id="GO:0005829">
    <property type="term" value="C:cytosol"/>
    <property type="evidence" value="ECO:0007669"/>
    <property type="project" value="TreeGrafter"/>
</dbReference>
<comment type="caution">
    <text evidence="16">The sequence shown here is derived from an EMBL/GenBank/DDBJ whole genome shotgun (WGS) entry which is preliminary data.</text>
</comment>
<evidence type="ECO:0000256" key="5">
    <source>
        <dbReference type="ARBA" id="ARBA00022915"/>
    </source>
</evidence>
<dbReference type="PIRSF" id="PIRSF000161">
    <property type="entry name" value="DHPR"/>
    <property type="match status" value="1"/>
</dbReference>
<comment type="subunit">
    <text evidence="13">Homotetramer.</text>
</comment>
<dbReference type="InterPro" id="IPR022663">
    <property type="entry name" value="DapB_C"/>
</dbReference>
<evidence type="ECO:0000256" key="13">
    <source>
        <dbReference type="HAMAP-Rule" id="MF_00102"/>
    </source>
</evidence>
<keyword evidence="17" id="KW-1185">Reference proteome</keyword>
<feature type="binding site" evidence="13">
    <location>
        <begin position="98"/>
        <end position="100"/>
    </location>
    <ligand>
        <name>NAD(+)</name>
        <dbReference type="ChEBI" id="CHEBI:57540"/>
    </ligand>
</feature>
<dbReference type="HAMAP" id="MF_00102">
    <property type="entry name" value="DapB"/>
    <property type="match status" value="1"/>
</dbReference>
<comment type="catalytic activity">
    <reaction evidence="12 13">
        <text>(S)-2,3,4,5-tetrahydrodipicolinate + NAD(+) + H2O = (2S,4S)-4-hydroxy-2,3,4,5-tetrahydrodipicolinate + NADH + H(+)</text>
        <dbReference type="Rhea" id="RHEA:35323"/>
        <dbReference type="ChEBI" id="CHEBI:15377"/>
        <dbReference type="ChEBI" id="CHEBI:15378"/>
        <dbReference type="ChEBI" id="CHEBI:16845"/>
        <dbReference type="ChEBI" id="CHEBI:57540"/>
        <dbReference type="ChEBI" id="CHEBI:57945"/>
        <dbReference type="ChEBI" id="CHEBI:67139"/>
        <dbReference type="EC" id="1.17.1.8"/>
    </reaction>
</comment>
<evidence type="ECO:0000256" key="1">
    <source>
        <dbReference type="ARBA" id="ARBA00006642"/>
    </source>
</evidence>
<dbReference type="RefSeq" id="WP_066590953.1">
    <property type="nucleotide sequence ID" value="NZ_CAJTBZ010000006.1"/>
</dbReference>
<dbReference type="GO" id="GO:0050661">
    <property type="term" value="F:NADP binding"/>
    <property type="evidence" value="ECO:0007669"/>
    <property type="project" value="UniProtKB-UniRule"/>
</dbReference>
<reference evidence="17" key="1">
    <citation type="submission" date="2017-05" db="EMBL/GenBank/DDBJ databases">
        <title>Improved OligoMM genomes.</title>
        <authorList>
            <person name="Garzetti D."/>
        </authorList>
    </citation>
    <scope>NUCLEOTIDE SEQUENCE [LARGE SCALE GENOMIC DNA]</scope>
    <source>
        <strain evidence="17">YL45</strain>
    </source>
</reference>
<dbReference type="GO" id="GO:0019877">
    <property type="term" value="P:diaminopimelate biosynthetic process"/>
    <property type="evidence" value="ECO:0007669"/>
    <property type="project" value="UniProtKB-UniRule"/>
</dbReference>
<evidence type="ECO:0000256" key="10">
    <source>
        <dbReference type="ARBA" id="ARBA00038983"/>
    </source>
</evidence>
<dbReference type="GO" id="GO:0051287">
    <property type="term" value="F:NAD binding"/>
    <property type="evidence" value="ECO:0007669"/>
    <property type="project" value="UniProtKB-UniRule"/>
</dbReference>
<evidence type="ECO:0000256" key="9">
    <source>
        <dbReference type="ARBA" id="ARBA00037922"/>
    </source>
</evidence>
<comment type="pathway">
    <text evidence="9 13">Amino-acid biosynthesis; L-lysine biosynthesis via DAP pathway; (S)-tetrahydrodipicolinate from L-aspartate: step 4/4.</text>
</comment>
<comment type="caution">
    <text evidence="13">Lacks conserved residue(s) required for the propagation of feature annotation.</text>
</comment>
<dbReference type="AlphaFoldDB" id="A0A227KSW2"/>
<dbReference type="PANTHER" id="PTHR20836:SF0">
    <property type="entry name" value="4-HYDROXY-TETRAHYDRODIPICOLINATE REDUCTASE 1, CHLOROPLASTIC-RELATED"/>
    <property type="match status" value="1"/>
</dbReference>
<keyword evidence="5 13" id="KW-0220">Diaminopimelate biosynthesis</keyword>
<dbReference type="GeneID" id="78363176"/>
<comment type="subcellular location">
    <subcellularLocation>
        <location evidence="13">Cytoplasm</location>
    </subcellularLocation>
</comment>
<dbReference type="PANTHER" id="PTHR20836">
    <property type="entry name" value="DIHYDRODIPICOLINATE REDUCTASE"/>
    <property type="match status" value="1"/>
</dbReference>
<evidence type="ECO:0000256" key="7">
    <source>
        <dbReference type="ARBA" id="ARBA00023027"/>
    </source>
</evidence>
<dbReference type="PROSITE" id="PS01298">
    <property type="entry name" value="DAPB"/>
    <property type="match status" value="1"/>
</dbReference>
<feature type="active site" description="Proton donor" evidence="13">
    <location>
        <position position="158"/>
    </location>
</feature>
<name>A0A227KSW2_9BURK</name>
<dbReference type="GO" id="GO:0016726">
    <property type="term" value="F:oxidoreductase activity, acting on CH or CH2 groups, NAD or NADP as acceptor"/>
    <property type="evidence" value="ECO:0007669"/>
    <property type="project" value="UniProtKB-UniRule"/>
</dbReference>
<sequence>MIKTAISGASGKMGKMLIEAIMNHPEFELVAALDHAGSSSIGQDAVAFLGKESNVKITADTACIKVSGAQVLIDFTRPEGTVGYLKVCGEDKIAMVIGTTGFSAEQKNLIDETAKVIPIAFAPNMSTGVNVTFKLLAEAAKLMPDYDCEIVEMHHNRKVDAPSGTAVEMGRVIAEARGQKLEDVAEWTRHGHTGPRVKGSIGFAVLRGGDVVGDHRVIFAGKGERIEIAHLSASREGYAQGALKAAAFLIGKHNGLYNMADVLGLKDN</sequence>
<keyword evidence="2 13" id="KW-0963">Cytoplasm</keyword>
<dbReference type="InterPro" id="IPR036291">
    <property type="entry name" value="NAD(P)-bd_dom_sf"/>
</dbReference>
<evidence type="ECO:0000259" key="14">
    <source>
        <dbReference type="Pfam" id="PF01113"/>
    </source>
</evidence>